<dbReference type="EMBL" id="JACGCI010000046">
    <property type="protein sequence ID" value="KAF6752127.1"/>
    <property type="molecule type" value="Genomic_DNA"/>
</dbReference>
<name>A0A8H6HTP2_9AGAR</name>
<dbReference type="AlphaFoldDB" id="A0A8H6HTP2"/>
<keyword evidence="1" id="KW-0732">Signal</keyword>
<proteinExistence type="predicted"/>
<dbReference type="OrthoDB" id="10408571at2759"/>
<evidence type="ECO:0000256" key="1">
    <source>
        <dbReference type="SAM" id="SignalP"/>
    </source>
</evidence>
<comment type="caution">
    <text evidence="2">The sequence shown here is derived from an EMBL/GenBank/DDBJ whole genome shotgun (WGS) entry which is preliminary data.</text>
</comment>
<reference evidence="2 3" key="1">
    <citation type="submission" date="2020-07" db="EMBL/GenBank/DDBJ databases">
        <title>Comparative genomics of pyrophilous fungi reveals a link between fire events and developmental genes.</title>
        <authorList>
            <consortium name="DOE Joint Genome Institute"/>
            <person name="Steindorff A.S."/>
            <person name="Carver A."/>
            <person name="Calhoun S."/>
            <person name="Stillman K."/>
            <person name="Liu H."/>
            <person name="Lipzen A."/>
            <person name="Pangilinan J."/>
            <person name="Labutti K."/>
            <person name="Bruns T.D."/>
            <person name="Grigoriev I.V."/>
        </authorList>
    </citation>
    <scope>NUCLEOTIDE SEQUENCE [LARGE SCALE GENOMIC DNA]</scope>
    <source>
        <strain evidence="2 3">CBS 144469</strain>
    </source>
</reference>
<feature type="signal peptide" evidence="1">
    <location>
        <begin position="1"/>
        <end position="18"/>
    </location>
</feature>
<sequence length="203" mass="21779">MRFPVALVILYAGSAAFAALTVPGKEREQLRAKDYSAFAAAQGIDLSKMPAWEPIAALNFTPIITGDGLPTLQDLNLTWADIMKPVGRTSDSGRFYCKATQPVSRGEAEACLNYIGALPGGTVCAAPPQGSWSRWCQAGNTAWDGESKDGYTRSTLCVGGYNGGVWILNNCVDCNNGNPIYYEGVHESSTDSYVVARIRPASW</sequence>
<evidence type="ECO:0000313" key="3">
    <source>
        <dbReference type="Proteomes" id="UP000521943"/>
    </source>
</evidence>
<keyword evidence="3" id="KW-1185">Reference proteome</keyword>
<protein>
    <recommendedName>
        <fullName evidence="4">Secreted protein</fullName>
    </recommendedName>
</protein>
<feature type="chain" id="PRO_5034982894" description="Secreted protein" evidence="1">
    <location>
        <begin position="19"/>
        <end position="203"/>
    </location>
</feature>
<evidence type="ECO:0008006" key="4">
    <source>
        <dbReference type="Google" id="ProtNLM"/>
    </source>
</evidence>
<dbReference type="Proteomes" id="UP000521943">
    <property type="component" value="Unassembled WGS sequence"/>
</dbReference>
<organism evidence="2 3">
    <name type="scientific">Ephemerocybe angulata</name>
    <dbReference type="NCBI Taxonomy" id="980116"/>
    <lineage>
        <taxon>Eukaryota</taxon>
        <taxon>Fungi</taxon>
        <taxon>Dikarya</taxon>
        <taxon>Basidiomycota</taxon>
        <taxon>Agaricomycotina</taxon>
        <taxon>Agaricomycetes</taxon>
        <taxon>Agaricomycetidae</taxon>
        <taxon>Agaricales</taxon>
        <taxon>Agaricineae</taxon>
        <taxon>Psathyrellaceae</taxon>
        <taxon>Ephemerocybe</taxon>
    </lineage>
</organism>
<evidence type="ECO:0000313" key="2">
    <source>
        <dbReference type="EMBL" id="KAF6752127.1"/>
    </source>
</evidence>
<gene>
    <name evidence="2" type="ORF">DFP72DRAFT_906187</name>
</gene>
<accession>A0A8H6HTP2</accession>